<name>X1KZY0_9ZZZZ</name>
<dbReference type="EMBL" id="BARU01044022">
    <property type="protein sequence ID" value="GAH87463.1"/>
    <property type="molecule type" value="Genomic_DNA"/>
</dbReference>
<reference evidence="1" key="1">
    <citation type="journal article" date="2014" name="Front. Microbiol.">
        <title>High frequency of phylogenetically diverse reductive dehalogenase-homologous genes in deep subseafloor sedimentary metagenomes.</title>
        <authorList>
            <person name="Kawai M."/>
            <person name="Futagami T."/>
            <person name="Toyoda A."/>
            <person name="Takaki Y."/>
            <person name="Nishi S."/>
            <person name="Hori S."/>
            <person name="Arai W."/>
            <person name="Tsubouchi T."/>
            <person name="Morono Y."/>
            <person name="Uchiyama I."/>
            <person name="Ito T."/>
            <person name="Fujiyama A."/>
            <person name="Inagaki F."/>
            <person name="Takami H."/>
        </authorList>
    </citation>
    <scope>NUCLEOTIDE SEQUENCE</scope>
    <source>
        <strain evidence="1">Expedition CK06-06</strain>
    </source>
</reference>
<protein>
    <submittedName>
        <fullName evidence="1">Uncharacterized protein</fullName>
    </submittedName>
</protein>
<dbReference type="AlphaFoldDB" id="X1KZY0"/>
<sequence length="56" mass="6716">MVEKKVIQKKKHKFQSKYKIELCNIHVKAINTVIFTKPKKIPFDMNFNLYDDCEIS</sequence>
<gene>
    <name evidence="1" type="ORF">S03H2_67284</name>
</gene>
<accession>X1KZY0</accession>
<evidence type="ECO:0000313" key="1">
    <source>
        <dbReference type="EMBL" id="GAH87463.1"/>
    </source>
</evidence>
<feature type="non-terminal residue" evidence="1">
    <location>
        <position position="56"/>
    </location>
</feature>
<organism evidence="1">
    <name type="scientific">marine sediment metagenome</name>
    <dbReference type="NCBI Taxonomy" id="412755"/>
    <lineage>
        <taxon>unclassified sequences</taxon>
        <taxon>metagenomes</taxon>
        <taxon>ecological metagenomes</taxon>
    </lineage>
</organism>
<proteinExistence type="predicted"/>
<comment type="caution">
    <text evidence="1">The sequence shown here is derived from an EMBL/GenBank/DDBJ whole genome shotgun (WGS) entry which is preliminary data.</text>
</comment>